<accession>A0A1H8EBZ9</accession>
<proteinExistence type="predicted"/>
<name>A0A1H8EBZ9_9SPHN</name>
<sequence>MATTSRRKPPASKSVFINCPFDDGFMPILRAMVFAIIAAGYHPRCALDATDGAEVRVGKIAQMLGECDWGIHDLSRVEVGDGGLPRFNMPMELGLHLGARIFGEKRHKRKRALILDADRHRYDQALSDISGQDIESHRGDPDEAIRCVRNWLSEHRPRNADPLPGAAALQADYRQFQAEIGALMAPRRLDADDLTHSDFLFAVRDWLKERGADA</sequence>
<organism evidence="1 2">
    <name type="scientific">Sphingomonas gellani</name>
    <dbReference type="NCBI Taxonomy" id="1166340"/>
    <lineage>
        <taxon>Bacteria</taxon>
        <taxon>Pseudomonadati</taxon>
        <taxon>Pseudomonadota</taxon>
        <taxon>Alphaproteobacteria</taxon>
        <taxon>Sphingomonadales</taxon>
        <taxon>Sphingomonadaceae</taxon>
        <taxon>Sphingomonas</taxon>
    </lineage>
</organism>
<reference evidence="2" key="1">
    <citation type="submission" date="2016-10" db="EMBL/GenBank/DDBJ databases">
        <authorList>
            <person name="Varghese N."/>
            <person name="Submissions S."/>
        </authorList>
    </citation>
    <scope>NUCLEOTIDE SEQUENCE [LARGE SCALE GENOMIC DNA]</scope>
    <source>
        <strain evidence="2">S6-262</strain>
    </source>
</reference>
<dbReference type="AlphaFoldDB" id="A0A1H8EBZ9"/>
<keyword evidence="2" id="KW-1185">Reference proteome</keyword>
<evidence type="ECO:0000313" key="1">
    <source>
        <dbReference type="EMBL" id="SEN16993.1"/>
    </source>
</evidence>
<dbReference type="EMBL" id="FOCF01000005">
    <property type="protein sequence ID" value="SEN16993.1"/>
    <property type="molecule type" value="Genomic_DNA"/>
</dbReference>
<dbReference type="Proteomes" id="UP000199206">
    <property type="component" value="Unassembled WGS sequence"/>
</dbReference>
<evidence type="ECO:0000313" key="2">
    <source>
        <dbReference type="Proteomes" id="UP000199206"/>
    </source>
</evidence>
<dbReference type="STRING" id="1166340.SAMN05192583_2124"/>
<protein>
    <submittedName>
        <fullName evidence="1">Uncharacterized protein</fullName>
    </submittedName>
</protein>
<gene>
    <name evidence="1" type="ORF">SAMN05192583_2124</name>
</gene>